<evidence type="ECO:0000313" key="10">
    <source>
        <dbReference type="Proteomes" id="UP001651880"/>
    </source>
</evidence>
<evidence type="ECO:0000256" key="7">
    <source>
        <dbReference type="ARBA" id="ARBA00022840"/>
    </source>
</evidence>
<comment type="caution">
    <text evidence="9">The sequence shown here is derived from an EMBL/GenBank/DDBJ whole genome shotgun (WGS) entry which is preliminary data.</text>
</comment>
<organism evidence="9 10">
    <name type="scientific">Lutispora saccharofermentans</name>
    <dbReference type="NCBI Taxonomy" id="3024236"/>
    <lineage>
        <taxon>Bacteria</taxon>
        <taxon>Bacillati</taxon>
        <taxon>Bacillota</taxon>
        <taxon>Clostridia</taxon>
        <taxon>Lutisporales</taxon>
        <taxon>Lutisporaceae</taxon>
        <taxon>Lutispora</taxon>
    </lineage>
</organism>
<dbReference type="PANTHER" id="PTHR18964">
    <property type="entry name" value="ROK (REPRESSOR, ORF, KINASE) FAMILY"/>
    <property type="match status" value="1"/>
</dbReference>
<evidence type="ECO:0000256" key="5">
    <source>
        <dbReference type="ARBA" id="ARBA00022741"/>
    </source>
</evidence>
<dbReference type="CDD" id="cd24076">
    <property type="entry name" value="ASKHA_ATPase_ROK_BsXylR-like"/>
    <property type="match status" value="1"/>
</dbReference>
<keyword evidence="6" id="KW-0418">Kinase</keyword>
<dbReference type="InterPro" id="IPR000600">
    <property type="entry name" value="ROK"/>
</dbReference>
<comment type="similarity">
    <text evidence="1">Belongs to the ROK (NagC/XylR) family.</text>
</comment>
<keyword evidence="4 9" id="KW-0808">Transferase</keyword>
<evidence type="ECO:0000256" key="6">
    <source>
        <dbReference type="ARBA" id="ARBA00022777"/>
    </source>
</evidence>
<dbReference type="GO" id="GO:0004340">
    <property type="term" value="F:glucokinase activity"/>
    <property type="evidence" value="ECO:0007669"/>
    <property type="project" value="UniProtKB-EC"/>
</dbReference>
<dbReference type="PANTHER" id="PTHR18964:SF149">
    <property type="entry name" value="BIFUNCTIONAL UDP-N-ACETYLGLUCOSAMINE 2-EPIMERASE_N-ACETYLMANNOSAMINE KINASE"/>
    <property type="match status" value="1"/>
</dbReference>
<keyword evidence="5" id="KW-0547">Nucleotide-binding</keyword>
<evidence type="ECO:0000256" key="3">
    <source>
        <dbReference type="ARBA" id="ARBA00014701"/>
    </source>
</evidence>
<evidence type="ECO:0000256" key="8">
    <source>
        <dbReference type="ARBA" id="ARBA00032386"/>
    </source>
</evidence>
<dbReference type="RefSeq" id="WP_255226384.1">
    <property type="nucleotide sequence ID" value="NZ_JAJEKE010000002.1"/>
</dbReference>
<keyword evidence="7" id="KW-0067">ATP-binding</keyword>
<dbReference type="SUPFAM" id="SSF53067">
    <property type="entry name" value="Actin-like ATPase domain"/>
    <property type="match status" value="1"/>
</dbReference>
<keyword evidence="10" id="KW-1185">Reference proteome</keyword>
<evidence type="ECO:0000313" key="9">
    <source>
        <dbReference type="EMBL" id="MCQ1528870.1"/>
    </source>
</evidence>
<name>A0ABT1NC79_9FIRM</name>
<accession>A0ABT1NC79</accession>
<protein>
    <recommendedName>
        <fullName evidence="3">Glucokinase</fullName>
        <ecNumber evidence="2">2.7.1.2</ecNumber>
    </recommendedName>
    <alternativeName>
        <fullName evidence="8">Glucose kinase</fullName>
    </alternativeName>
</protein>
<dbReference type="Pfam" id="PF00480">
    <property type="entry name" value="ROK"/>
    <property type="match status" value="1"/>
</dbReference>
<proteinExistence type="inferred from homology"/>
<evidence type="ECO:0000256" key="2">
    <source>
        <dbReference type="ARBA" id="ARBA00012323"/>
    </source>
</evidence>
<reference evidence="9 10" key="1">
    <citation type="submission" date="2021-10" db="EMBL/GenBank/DDBJ databases">
        <title>Lutispora strain m25 sp. nov., a thermophilic, non-spore-forming bacterium isolated from a lab-scale methanogenic bioreactor digesting anaerobic sludge.</title>
        <authorList>
            <person name="El Houari A."/>
            <person name="Mcdonald J."/>
        </authorList>
    </citation>
    <scope>NUCLEOTIDE SEQUENCE [LARGE SCALE GENOMIC DNA]</scope>
    <source>
        <strain evidence="10">m25</strain>
    </source>
</reference>
<gene>
    <name evidence="9" type="ORF">LJD61_04830</name>
</gene>
<dbReference type="EMBL" id="JAJEKE010000002">
    <property type="protein sequence ID" value="MCQ1528870.1"/>
    <property type="molecule type" value="Genomic_DNA"/>
</dbReference>
<evidence type="ECO:0000256" key="1">
    <source>
        <dbReference type="ARBA" id="ARBA00006479"/>
    </source>
</evidence>
<dbReference type="InterPro" id="IPR004654">
    <property type="entry name" value="ROK_glcA"/>
</dbReference>
<dbReference type="Proteomes" id="UP001651880">
    <property type="component" value="Unassembled WGS sequence"/>
</dbReference>
<dbReference type="PROSITE" id="PS01125">
    <property type="entry name" value="ROK"/>
    <property type="match status" value="1"/>
</dbReference>
<dbReference type="EC" id="2.7.1.2" evidence="2"/>
<dbReference type="NCBIfam" id="TIGR00744">
    <property type="entry name" value="ROK_glcA_fam"/>
    <property type="match status" value="1"/>
</dbReference>
<evidence type="ECO:0000256" key="4">
    <source>
        <dbReference type="ARBA" id="ARBA00022679"/>
    </source>
</evidence>
<dbReference type="InterPro" id="IPR043129">
    <property type="entry name" value="ATPase_NBD"/>
</dbReference>
<dbReference type="Gene3D" id="3.30.420.40">
    <property type="match status" value="2"/>
</dbReference>
<dbReference type="InterPro" id="IPR049874">
    <property type="entry name" value="ROK_cs"/>
</dbReference>
<sequence length="315" mass="33715">MSKIACGIDLGGTKLEVGLVDDNGNIIARVKRPTHAHEGPESVIDKINDSIMTALEKSNIKQRDLRGIGIGVPGLIDADMGKVIFLTNLPGWRDIPLAEIMEEKFHIPVKLGNDADAAAYGEYLFGSGRGARNFVYMTVSTGIGGGVIIEGKLYRGASSGAAEIGHVVIDVHGEKCNCGNYGCFEALASGTAIARFAKRAIDRGRHSLIEELSGDEPIKAEHVFEAAGQGDRLALDIIDEEAFYLGIGICNIMAMYNPERIAIGGGVSNQWDMFYHKMMETVRDRALKQNAKVCRVIKAELGTDAGVVGAAALII</sequence>